<feature type="region of interest" description="Disordered" evidence="1">
    <location>
        <begin position="56"/>
        <end position="82"/>
    </location>
</feature>
<dbReference type="AlphaFoldDB" id="A0A9Q1L747"/>
<accession>A0A9Q1L747</accession>
<keyword evidence="3" id="KW-1185">Reference proteome</keyword>
<evidence type="ECO:0000313" key="3">
    <source>
        <dbReference type="Proteomes" id="UP001152561"/>
    </source>
</evidence>
<evidence type="ECO:0000313" key="2">
    <source>
        <dbReference type="EMBL" id="KAJ8528472.1"/>
    </source>
</evidence>
<dbReference type="EMBL" id="JAJAGQ010000023">
    <property type="protein sequence ID" value="KAJ8528472.1"/>
    <property type="molecule type" value="Genomic_DNA"/>
</dbReference>
<proteinExistence type="predicted"/>
<organism evidence="2 3">
    <name type="scientific">Anisodus acutangulus</name>
    <dbReference type="NCBI Taxonomy" id="402998"/>
    <lineage>
        <taxon>Eukaryota</taxon>
        <taxon>Viridiplantae</taxon>
        <taxon>Streptophyta</taxon>
        <taxon>Embryophyta</taxon>
        <taxon>Tracheophyta</taxon>
        <taxon>Spermatophyta</taxon>
        <taxon>Magnoliopsida</taxon>
        <taxon>eudicotyledons</taxon>
        <taxon>Gunneridae</taxon>
        <taxon>Pentapetalae</taxon>
        <taxon>asterids</taxon>
        <taxon>lamiids</taxon>
        <taxon>Solanales</taxon>
        <taxon>Solanaceae</taxon>
        <taxon>Solanoideae</taxon>
        <taxon>Hyoscyameae</taxon>
        <taxon>Anisodus</taxon>
    </lineage>
</organism>
<feature type="compositionally biased region" description="Low complexity" evidence="1">
    <location>
        <begin position="56"/>
        <end position="78"/>
    </location>
</feature>
<gene>
    <name evidence="2" type="ORF">K7X08_022164</name>
</gene>
<name>A0A9Q1L747_9SOLA</name>
<evidence type="ECO:0000256" key="1">
    <source>
        <dbReference type="SAM" id="MobiDB-lite"/>
    </source>
</evidence>
<dbReference type="InterPro" id="IPR044661">
    <property type="entry name" value="MED15a/b/c-like"/>
</dbReference>
<dbReference type="GO" id="GO:0031490">
    <property type="term" value="F:chromatin DNA binding"/>
    <property type="evidence" value="ECO:0007669"/>
    <property type="project" value="InterPro"/>
</dbReference>
<dbReference type="PANTHER" id="PTHR33137">
    <property type="entry name" value="MEDIATOR OF RNA POLYMERASE II TRANSCRIPTION SUBUNIT 15A-RELATED"/>
    <property type="match status" value="1"/>
</dbReference>
<sequence length="260" mass="27765">MHCPILAAFNKHEVQLHHKENLLQVEKHIGSFLSFNSRCSSTLSLLQGQLLQAPTQLQQPQSLDGHQQQQAKPQQTAQLPVHQMSQLHQMIDATDTKMRRRLGIKIGQQSVGQLAGSHHQQLMSGISSPQVYRALSPLVTPQIDQQNMLASLTKAGSLLQSATSPFVVPSPSTAWAPSPMPTGLAIHTAAGNLKHQQATVACAPAQSPAVGTPGISASPLLAEFSGLDGTHGNGSAVVSGKSSVEQPYKRLLKVEKKTCP</sequence>
<dbReference type="Proteomes" id="UP001152561">
    <property type="component" value="Unassembled WGS sequence"/>
</dbReference>
<reference evidence="3" key="1">
    <citation type="journal article" date="2023" name="Proc. Natl. Acad. Sci. U.S.A.">
        <title>Genomic and structural basis for evolution of tropane alkaloid biosynthesis.</title>
        <authorList>
            <person name="Wanga Y.-J."/>
            <person name="Taina T."/>
            <person name="Yua J.-Y."/>
            <person name="Lia J."/>
            <person name="Xua B."/>
            <person name="Chenc J."/>
            <person name="D'Auriad J.C."/>
            <person name="Huanga J.-P."/>
            <person name="Huanga S.-X."/>
        </authorList>
    </citation>
    <scope>NUCLEOTIDE SEQUENCE [LARGE SCALE GENOMIC DNA]</scope>
    <source>
        <strain evidence="3">cv. KIB-2019</strain>
    </source>
</reference>
<dbReference type="GO" id="GO:0003713">
    <property type="term" value="F:transcription coactivator activity"/>
    <property type="evidence" value="ECO:0007669"/>
    <property type="project" value="InterPro"/>
</dbReference>
<dbReference type="PANTHER" id="PTHR33137:SF4">
    <property type="entry name" value="MEDIATOR OF RNA POLYMERASE II TRANSCRIPTION SUBUNIT 15A-RELATED"/>
    <property type="match status" value="1"/>
</dbReference>
<dbReference type="OrthoDB" id="1435158at2759"/>
<comment type="caution">
    <text evidence="2">The sequence shown here is derived from an EMBL/GenBank/DDBJ whole genome shotgun (WGS) entry which is preliminary data.</text>
</comment>
<protein>
    <submittedName>
        <fullName evidence="2">Uncharacterized protein</fullName>
    </submittedName>
</protein>